<name>A0AAE2MIN7_RHILE</name>
<evidence type="ECO:0000259" key="1">
    <source>
        <dbReference type="Pfam" id="PF03358"/>
    </source>
</evidence>
<dbReference type="Gene3D" id="3.40.50.360">
    <property type="match status" value="1"/>
</dbReference>
<dbReference type="AlphaFoldDB" id="A0AAE2MIN7"/>
<dbReference type="SUPFAM" id="SSF52218">
    <property type="entry name" value="Flavoproteins"/>
    <property type="match status" value="1"/>
</dbReference>
<dbReference type="Pfam" id="PF03358">
    <property type="entry name" value="FMN_red"/>
    <property type="match status" value="1"/>
</dbReference>
<sequence length="33" mass="3572">MKILGISGSARRNSTNTSMLRAVRAVAPEEIEI</sequence>
<reference evidence="2 3" key="1">
    <citation type="submission" date="2020-08" db="EMBL/GenBank/DDBJ databases">
        <title>Genomic Encyclopedia of Type Strains, Phase IV (KMG-V): Genome sequencing to study the core and pangenomes of soil and plant-associated prokaryotes.</title>
        <authorList>
            <person name="Whitman W."/>
        </authorList>
    </citation>
    <scope>NUCLEOTIDE SEQUENCE [LARGE SCALE GENOMIC DNA]</scope>
    <source>
        <strain evidence="2 3">SEMIA 415</strain>
    </source>
</reference>
<proteinExistence type="predicted"/>
<gene>
    <name evidence="2" type="ORF">GGE16_001874</name>
</gene>
<dbReference type="GO" id="GO:0016491">
    <property type="term" value="F:oxidoreductase activity"/>
    <property type="evidence" value="ECO:0007669"/>
    <property type="project" value="InterPro"/>
</dbReference>
<protein>
    <submittedName>
        <fullName evidence="2">NAD(P)H-dependent FMN reductase</fullName>
    </submittedName>
</protein>
<dbReference type="InterPro" id="IPR005025">
    <property type="entry name" value="FMN_Rdtase-like_dom"/>
</dbReference>
<dbReference type="Proteomes" id="UP000538507">
    <property type="component" value="Unassembled WGS sequence"/>
</dbReference>
<evidence type="ECO:0000313" key="3">
    <source>
        <dbReference type="Proteomes" id="UP000538507"/>
    </source>
</evidence>
<dbReference type="EMBL" id="JACIGO010000002">
    <property type="protein sequence ID" value="MBB4289834.1"/>
    <property type="molecule type" value="Genomic_DNA"/>
</dbReference>
<evidence type="ECO:0000313" key="2">
    <source>
        <dbReference type="EMBL" id="MBB4289834.1"/>
    </source>
</evidence>
<organism evidence="2 3">
    <name type="scientific">Rhizobium leguminosarum</name>
    <dbReference type="NCBI Taxonomy" id="384"/>
    <lineage>
        <taxon>Bacteria</taxon>
        <taxon>Pseudomonadati</taxon>
        <taxon>Pseudomonadota</taxon>
        <taxon>Alphaproteobacteria</taxon>
        <taxon>Hyphomicrobiales</taxon>
        <taxon>Rhizobiaceae</taxon>
        <taxon>Rhizobium/Agrobacterium group</taxon>
        <taxon>Rhizobium</taxon>
    </lineage>
</organism>
<comment type="caution">
    <text evidence="2">The sequence shown here is derived from an EMBL/GenBank/DDBJ whole genome shotgun (WGS) entry which is preliminary data.</text>
</comment>
<feature type="domain" description="NADPH-dependent FMN reductase-like" evidence="1">
    <location>
        <begin position="1"/>
        <end position="31"/>
    </location>
</feature>
<accession>A0AAE2MIN7</accession>
<dbReference type="InterPro" id="IPR029039">
    <property type="entry name" value="Flavoprotein-like_sf"/>
</dbReference>